<dbReference type="PANTHER" id="PTHR47767:SF1">
    <property type="entry name" value="ADHESION G PROTEIN-COUPLED RECEPTOR G7"/>
    <property type="match status" value="1"/>
</dbReference>
<accession>A0A0P6D096</accession>
<dbReference type="Pfam" id="PF00002">
    <property type="entry name" value="7tm_2"/>
    <property type="match status" value="2"/>
</dbReference>
<evidence type="ECO:0000256" key="1">
    <source>
        <dbReference type="ARBA" id="ARBA00004141"/>
    </source>
</evidence>
<dbReference type="InterPro" id="IPR046338">
    <property type="entry name" value="GAIN_dom_sf"/>
</dbReference>
<keyword evidence="12" id="KW-0675">Receptor</keyword>
<proteinExistence type="predicted"/>
<feature type="signal peptide" evidence="7">
    <location>
        <begin position="1"/>
        <end position="20"/>
    </location>
</feature>
<keyword evidence="4 6" id="KW-0472">Membrane</keyword>
<dbReference type="PROSITE" id="PS50221">
    <property type="entry name" value="GAIN_B"/>
    <property type="match status" value="1"/>
</dbReference>
<sequence>MISNGEVVVFAISMLFGVCAENFHCGTQQPFCFWTRNIPSNWITAYTDCTQRGGSLVSSEHSAYIEEWMSSMNISFASGRVWSSLRRINQRFQFLHHQPEFQLISPSEWVPGHPLLQWSAKRDCVVVNQRMLYESVDCYDSFPLICAININRKNELSNLDLPQGVIRVEVEADPLDFQQSIVANHLEVYRNETNLMLRCKVTYDGTRKLEYSWIKDGIFLGNNNSILIPALVHDKSKGISDGGEYAIYQKQGTYQCQVKEFGAVEVTTSNAIIVTYHRVLNGIVSISLSNLTKNSVNTDAIMGRVRDFIHENVLGDNLKLNDVETSWDPLYSLPLRSGGIEYRYSLYVDIARKYPDTTLYHCLDVISEKVGSSLQLRSLLQVEKISVQWATYCARENVTVSASNSPKEFQSFWPSSWPTSVLNPTSGNILCVYEDNRAELLTRQCLPDFSLGASLTPVNAEKCARLITEPENRCRHGYQWMETKQLCFKVTESGSWNETMAACMNEWPLNDTEPIDYTTHHSLVAHYLQTEKKFKEIWLPVRRSSVYGPFLYYSSINSAPESITWTAEIETWRGSIEEDECVILTQNSGNKVSSCSQKAIPGACAYRPRLTASPDASINLCSPPWNGYVIEQGRLTCFRLVQSETPMDWTQANQRCHLENRGITANVSMATFENAGKVHAWNVARSSKHFSELESAWIGLFWSETKKKFCWVNFEIDCLFEHFNWHPSTNWTAGHYGIMGEFWDLLPYNSGFRYQVLCQAVIYLDATQNIRVRSDKNDVIRVESNQEMYQNLAPQSFDNLSEFFSLGWRPWISDSLPAINVGIDIRCYLDGEKIKTISLFPAEFSLRPSFKKANTFNCEGWVGWPRRFVRSEPIIVLRPPNSYIYVMLLDSNQVQTENQNNSINFLPDPLADISRRLERLGTKGATVLVTGHRRWSYNQKTRILVRMVITNISSSPHRSWSELVKNEFLYQPTEEGYHYEVLYIRDSDACQEETLTAFGTSELLNITWVTIPVGFTTESLNPCEAVDGYPILRRCLGTHNTGAFWEPFTNESLQFNNATCREATNVLTKLRQLTDDVFTNNTNPSEALVTLAEIAGTQWTEEANNTSNNIPTGVEFGQAARLLHASVQRIQQPSMQEFQDVSQTLTAMLTSPNQLEQAQSLPGVSNNLMESLERVMSHVIVPKEQDSVIFHHPKMATESIRNPRNVVGYGANLGGKDNLEIQNGSRILQNNAQSDLAEELVDRDIAIILPVDEISRRAGLSNATSLRLSFSVFPNADIFDARPVTSLSNSDASMPFVVDSPIIVAQVGNSIISNLNQSVRIFFRSRSRHNLAVQPVCVFWDKFSSISGGWSSFGCQYVGRSQDLYICECNHLTPLALLFPYFDQEQTMDYRHRLVLSLISVIGCVTSMIGLSLVILTFLLFRQWRKSLGNKILFNFSLALFCVTGCFLCAGLVKFDSRMCKTTAASMHYFLLASFAWMVVEGIYQYLNYVVIIGAQNYKSCFMRRASPLAWGLPILPVLGIFIYDPNQYAVGDNFCWIKLETFYIAVLAPICIRSKLRTSQSVTTRSWYEFRMAVCIFFLLGLAWVFGFVSIGDARLVFAYLFCIFNSMQGFAIFVFFVFRERNARTLWFEFTRVFGEQKLNSTSKTPQLSGSSDYVLKPASKY</sequence>
<reference evidence="12" key="1">
    <citation type="submission" date="2015-10" db="EMBL/GenBank/DDBJ databases">
        <title>EvidentialGene: Evidence-directed Construction of Complete mRNA Transcriptomes without Genomes.</title>
        <authorList>
            <person name="Gilbert D.G."/>
        </authorList>
    </citation>
    <scope>NUCLEOTIDE SEQUENCE</scope>
</reference>
<evidence type="ECO:0000259" key="9">
    <source>
        <dbReference type="PROSITE" id="PS50221"/>
    </source>
</evidence>
<dbReference type="Gene3D" id="2.60.220.50">
    <property type="match status" value="1"/>
</dbReference>
<feature type="domain" description="GAIN-B" evidence="9">
    <location>
        <begin position="1217"/>
        <end position="1385"/>
    </location>
</feature>
<dbReference type="InterPro" id="IPR053066">
    <property type="entry name" value="ADGR_G7"/>
</dbReference>
<feature type="transmembrane region" description="Helical" evidence="6">
    <location>
        <begin position="1433"/>
        <end position="1455"/>
    </location>
</feature>
<dbReference type="EMBL" id="GDIQ01044095">
    <property type="protein sequence ID" value="JAN50642.1"/>
    <property type="molecule type" value="Transcribed_RNA"/>
</dbReference>
<dbReference type="PRINTS" id="PR00249">
    <property type="entry name" value="GPCRSECRETIN"/>
</dbReference>
<dbReference type="PANTHER" id="PTHR47767">
    <property type="entry name" value="ADHESION G PROTEIN-COUPLED RECEPTOR G7"/>
    <property type="match status" value="1"/>
</dbReference>
<dbReference type="GO" id="GO:0004930">
    <property type="term" value="F:G protein-coupled receptor activity"/>
    <property type="evidence" value="ECO:0007669"/>
    <property type="project" value="InterPro"/>
</dbReference>
<feature type="transmembrane region" description="Helical" evidence="6">
    <location>
        <begin position="1598"/>
        <end position="1620"/>
    </location>
</feature>
<evidence type="ECO:0000256" key="5">
    <source>
        <dbReference type="ARBA" id="ARBA00023157"/>
    </source>
</evidence>
<evidence type="ECO:0000256" key="2">
    <source>
        <dbReference type="ARBA" id="ARBA00022692"/>
    </source>
</evidence>
<dbReference type="SUPFAM" id="SSF56436">
    <property type="entry name" value="C-type lectin-like"/>
    <property type="match status" value="2"/>
</dbReference>
<feature type="domain" description="C-type lectin" evidence="8">
    <location>
        <begin position="637"/>
        <end position="744"/>
    </location>
</feature>
<dbReference type="EMBL" id="GDIQ01084879">
    <property type="protein sequence ID" value="JAN09858.1"/>
    <property type="molecule type" value="Transcribed_RNA"/>
</dbReference>
<feature type="domain" description="G-protein coupled receptors family 2 profile 2" evidence="10">
    <location>
        <begin position="1396"/>
        <end position="1622"/>
    </location>
</feature>
<evidence type="ECO:0000256" key="3">
    <source>
        <dbReference type="ARBA" id="ARBA00022989"/>
    </source>
</evidence>
<evidence type="ECO:0000256" key="4">
    <source>
        <dbReference type="ARBA" id="ARBA00023136"/>
    </source>
</evidence>
<evidence type="ECO:0000256" key="6">
    <source>
        <dbReference type="SAM" id="Phobius"/>
    </source>
</evidence>
<feature type="transmembrane region" description="Helical" evidence="6">
    <location>
        <begin position="1573"/>
        <end position="1592"/>
    </location>
</feature>
<dbReference type="InterPro" id="IPR017981">
    <property type="entry name" value="GPCR_2-like_7TM"/>
</dbReference>
<dbReference type="InterPro" id="IPR007110">
    <property type="entry name" value="Ig-like_dom"/>
</dbReference>
<organism evidence="12">
    <name type="scientific">Daphnia magna</name>
    <dbReference type="NCBI Taxonomy" id="35525"/>
    <lineage>
        <taxon>Eukaryota</taxon>
        <taxon>Metazoa</taxon>
        <taxon>Ecdysozoa</taxon>
        <taxon>Arthropoda</taxon>
        <taxon>Crustacea</taxon>
        <taxon>Branchiopoda</taxon>
        <taxon>Diplostraca</taxon>
        <taxon>Cladocera</taxon>
        <taxon>Anomopoda</taxon>
        <taxon>Daphniidae</taxon>
        <taxon>Daphnia</taxon>
    </lineage>
</organism>
<keyword evidence="3 6" id="KW-1133">Transmembrane helix</keyword>
<feature type="chain" id="PRO_5007424226" evidence="7">
    <location>
        <begin position="21"/>
        <end position="1664"/>
    </location>
</feature>
<evidence type="ECO:0000256" key="7">
    <source>
        <dbReference type="SAM" id="SignalP"/>
    </source>
</evidence>
<dbReference type="InterPro" id="IPR000832">
    <property type="entry name" value="GPCR_2_secretin-like"/>
</dbReference>
<dbReference type="SUPFAM" id="SSF81321">
    <property type="entry name" value="Family A G protein-coupled receptor-like"/>
    <property type="match status" value="1"/>
</dbReference>
<dbReference type="InterPro" id="IPR016186">
    <property type="entry name" value="C-type_lectin-like/link_sf"/>
</dbReference>
<evidence type="ECO:0000259" key="8">
    <source>
        <dbReference type="PROSITE" id="PS50041"/>
    </source>
</evidence>
<dbReference type="SMART" id="SM00034">
    <property type="entry name" value="CLECT"/>
    <property type="match status" value="1"/>
</dbReference>
<protein>
    <submittedName>
        <fullName evidence="12">G-protein coupled receptor</fullName>
    </submittedName>
</protein>
<dbReference type="PROSITE" id="PS50261">
    <property type="entry name" value="G_PROTEIN_RECEP_F2_4"/>
    <property type="match status" value="1"/>
</dbReference>
<dbReference type="InterPro" id="IPR016187">
    <property type="entry name" value="CTDL_fold"/>
</dbReference>
<feature type="transmembrane region" description="Helical" evidence="6">
    <location>
        <begin position="1536"/>
        <end position="1553"/>
    </location>
</feature>
<dbReference type="CDD" id="cd00037">
    <property type="entry name" value="CLECT"/>
    <property type="match status" value="1"/>
</dbReference>
<dbReference type="PROSITE" id="PS50835">
    <property type="entry name" value="IG_LIKE"/>
    <property type="match status" value="1"/>
</dbReference>
<evidence type="ECO:0000313" key="12">
    <source>
        <dbReference type="EMBL" id="JAN09858.1"/>
    </source>
</evidence>
<comment type="subcellular location">
    <subcellularLocation>
        <location evidence="1">Membrane</location>
        <topology evidence="1">Multi-pass membrane protein</topology>
    </subcellularLocation>
</comment>
<evidence type="ECO:0000259" key="11">
    <source>
        <dbReference type="PROSITE" id="PS50835"/>
    </source>
</evidence>
<keyword evidence="2 6" id="KW-0812">Transmembrane</keyword>
<dbReference type="PROSITE" id="PS50041">
    <property type="entry name" value="C_TYPE_LECTIN_2"/>
    <property type="match status" value="2"/>
</dbReference>
<dbReference type="Gene3D" id="1.20.1070.10">
    <property type="entry name" value="Rhodopsin 7-helix transmembrane proteins"/>
    <property type="match status" value="1"/>
</dbReference>
<keyword evidence="5" id="KW-1015">Disulfide bond</keyword>
<feature type="domain" description="C-type lectin" evidence="8">
    <location>
        <begin position="28"/>
        <end position="147"/>
    </location>
</feature>
<feature type="domain" description="Ig-like" evidence="11">
    <location>
        <begin position="174"/>
        <end position="273"/>
    </location>
</feature>
<feature type="transmembrane region" description="Helical" evidence="6">
    <location>
        <begin position="1394"/>
        <end position="1421"/>
    </location>
</feature>
<dbReference type="GO" id="GO:0007166">
    <property type="term" value="P:cell surface receptor signaling pathway"/>
    <property type="evidence" value="ECO:0007669"/>
    <property type="project" value="InterPro"/>
</dbReference>
<dbReference type="GO" id="GO:0016020">
    <property type="term" value="C:membrane"/>
    <property type="evidence" value="ECO:0007669"/>
    <property type="project" value="UniProtKB-SubCell"/>
</dbReference>
<dbReference type="CDD" id="cd15040">
    <property type="entry name" value="7tmB2_Adhesion"/>
    <property type="match status" value="1"/>
</dbReference>
<dbReference type="InterPro" id="IPR000203">
    <property type="entry name" value="GPS"/>
</dbReference>
<name>A0A0P6D096_9CRUS</name>
<keyword evidence="7" id="KW-0732">Signal</keyword>
<dbReference type="InterPro" id="IPR001304">
    <property type="entry name" value="C-type_lectin-like"/>
</dbReference>
<dbReference type="Gene3D" id="3.10.100.10">
    <property type="entry name" value="Mannose-Binding Protein A, subunit A"/>
    <property type="match status" value="1"/>
</dbReference>
<dbReference type="InterPro" id="IPR057244">
    <property type="entry name" value="GAIN_B"/>
</dbReference>
<feature type="transmembrane region" description="Helical" evidence="6">
    <location>
        <begin position="1467"/>
        <end position="1487"/>
    </location>
</feature>
<evidence type="ECO:0000259" key="10">
    <source>
        <dbReference type="PROSITE" id="PS50261"/>
    </source>
</evidence>
<feature type="transmembrane region" description="Helical" evidence="6">
    <location>
        <begin position="1508"/>
        <end position="1524"/>
    </location>
</feature>
<dbReference type="EMBL" id="GDIQ01046147">
    <property type="protein sequence ID" value="JAN48590.1"/>
    <property type="molecule type" value="Transcribed_RNA"/>
</dbReference>
<dbReference type="OrthoDB" id="10037534at2759"/>
<dbReference type="Pfam" id="PF01825">
    <property type="entry name" value="GPS"/>
    <property type="match status" value="1"/>
</dbReference>
<dbReference type="SMART" id="SM00303">
    <property type="entry name" value="GPS"/>
    <property type="match status" value="1"/>
</dbReference>